<dbReference type="EMBL" id="AFBI03000167">
    <property type="protein sequence ID" value="EJW01398.1"/>
    <property type="molecule type" value="Genomic_DNA"/>
</dbReference>
<keyword evidence="2" id="KW-1185">Reference proteome</keyword>
<dbReference type="HOGENOM" id="CLU_849996_0_0_1"/>
<dbReference type="AlphaFoldDB" id="J8ZNX8"/>
<evidence type="ECO:0000313" key="1">
    <source>
        <dbReference type="EMBL" id="EJW01398.1"/>
    </source>
</evidence>
<dbReference type="Proteomes" id="UP000003163">
    <property type="component" value="Unassembled WGS sequence"/>
</dbReference>
<accession>J8ZNX8</accession>
<reference evidence="2" key="2">
    <citation type="submission" date="2015-07" db="EMBL/GenBank/DDBJ databases">
        <title>Contrasting host-pathogen interactions and genome evolution in two generalist and specialist microsporidian pathogens of mosquitoes.</title>
        <authorList>
            <consortium name="The Broad Institute Genomics Platform"/>
            <consortium name="The Broad Institute Genome Sequencing Center for Infectious Disease"/>
            <person name="Cuomo C.A."/>
            <person name="Sanscrainte N.D."/>
            <person name="Goldberg J.M."/>
            <person name="Heiman D."/>
            <person name="Young S."/>
            <person name="Zeng Q."/>
            <person name="Becnel J.J."/>
            <person name="Birren B.W."/>
        </authorList>
    </citation>
    <scope>NUCLEOTIDE SEQUENCE [LARGE SCALE GENOMIC DNA]</scope>
    <source>
        <strain evidence="2">USNM 41457</strain>
    </source>
</reference>
<sequence>MEKTENFCLSHKIFQDNSRPYSIASYVARKLVCAHKLLLMSQVTKRGAESLNKHSVELLDSLLKIQIKLENKRSNNNSNQDNSAYLINNTLKKIIVIISSLKKNEEDFQKHENVLSCSLSLKHRFKKIREQNSILICIPESEFIDFLNGFLKAGEILESLYTTYPLLICINDKESAERITNNAEIIFSESYLKLKELKITYEVQKKVDEHYEKARNLYDEAYKKFINESKEHPVEAKKTLDEKTDDFLFAFMIKKFVFTIYSIQKKEAICYFNLYNLYIRSCNVAEDVESKECSNCTNYLNKRKRIGEIMTNVIQSYLLQVEQEVSE</sequence>
<organism evidence="1 2">
    <name type="scientific">Edhazardia aedis (strain USNM 41457)</name>
    <name type="common">Microsporidian parasite</name>
    <dbReference type="NCBI Taxonomy" id="1003232"/>
    <lineage>
        <taxon>Eukaryota</taxon>
        <taxon>Fungi</taxon>
        <taxon>Fungi incertae sedis</taxon>
        <taxon>Microsporidia</taxon>
        <taxon>Edhazardia</taxon>
    </lineage>
</organism>
<reference evidence="1 2" key="1">
    <citation type="submission" date="2011-08" db="EMBL/GenBank/DDBJ databases">
        <authorList>
            <person name="Liu Z.J."/>
            <person name="Shi F.L."/>
            <person name="Lu J.Q."/>
            <person name="Li M."/>
            <person name="Wang Z.L."/>
        </authorList>
    </citation>
    <scope>NUCLEOTIDE SEQUENCE [LARGE SCALE GENOMIC DNA]</scope>
    <source>
        <strain evidence="1 2">USNM 41457</strain>
    </source>
</reference>
<evidence type="ECO:0000313" key="2">
    <source>
        <dbReference type="Proteomes" id="UP000003163"/>
    </source>
</evidence>
<proteinExistence type="predicted"/>
<gene>
    <name evidence="1" type="ORF">EDEG_03974</name>
</gene>
<comment type="caution">
    <text evidence="1">The sequence shown here is derived from an EMBL/GenBank/DDBJ whole genome shotgun (WGS) entry which is preliminary data.</text>
</comment>
<name>J8ZNX8_EDHAE</name>
<dbReference type="VEuPathDB" id="MicrosporidiaDB:EDEG_03974"/>
<dbReference type="InParanoid" id="J8ZNX8"/>
<protein>
    <submittedName>
        <fullName evidence="1">Uncharacterized protein</fullName>
    </submittedName>
</protein>